<dbReference type="AlphaFoldDB" id="A0ABD3HGK8"/>
<feature type="compositionally biased region" description="Basic and acidic residues" evidence="6">
    <location>
        <begin position="169"/>
        <end position="195"/>
    </location>
</feature>
<protein>
    <recommendedName>
        <fullName evidence="7">Endonuclease/exonuclease/phosphatase domain-containing protein</fullName>
    </recommendedName>
</protein>
<evidence type="ECO:0000256" key="6">
    <source>
        <dbReference type="SAM" id="MobiDB-lite"/>
    </source>
</evidence>
<dbReference type="GO" id="GO:0046872">
    <property type="term" value="F:metal ion binding"/>
    <property type="evidence" value="ECO:0007669"/>
    <property type="project" value="UniProtKB-KW"/>
</dbReference>
<feature type="compositionally biased region" description="Basic and acidic residues" evidence="6">
    <location>
        <begin position="69"/>
        <end position="81"/>
    </location>
</feature>
<comment type="cofactor">
    <cofactor evidence="1">
        <name>Mg(2+)</name>
        <dbReference type="ChEBI" id="CHEBI:18420"/>
    </cofactor>
</comment>
<name>A0ABD3HGK8_9MARC</name>
<evidence type="ECO:0000256" key="5">
    <source>
        <dbReference type="ARBA" id="ARBA00022842"/>
    </source>
</evidence>
<keyword evidence="3" id="KW-0479">Metal-binding</keyword>
<organism evidence="8 9">
    <name type="scientific">Riccia sorocarpa</name>
    <dbReference type="NCBI Taxonomy" id="122646"/>
    <lineage>
        <taxon>Eukaryota</taxon>
        <taxon>Viridiplantae</taxon>
        <taxon>Streptophyta</taxon>
        <taxon>Embryophyta</taxon>
        <taxon>Marchantiophyta</taxon>
        <taxon>Marchantiopsida</taxon>
        <taxon>Marchantiidae</taxon>
        <taxon>Marchantiales</taxon>
        <taxon>Ricciaceae</taxon>
        <taxon>Riccia</taxon>
    </lineage>
</organism>
<dbReference type="PANTHER" id="PTHR22748">
    <property type="entry name" value="AP ENDONUCLEASE"/>
    <property type="match status" value="1"/>
</dbReference>
<feature type="compositionally biased region" description="Basic and acidic residues" evidence="6">
    <location>
        <begin position="116"/>
        <end position="130"/>
    </location>
</feature>
<evidence type="ECO:0000259" key="7">
    <source>
        <dbReference type="Pfam" id="PF03372"/>
    </source>
</evidence>
<feature type="compositionally biased region" description="Basic residues" evidence="6">
    <location>
        <begin position="207"/>
        <end position="218"/>
    </location>
</feature>
<accession>A0ABD3HGK8</accession>
<dbReference type="Gene3D" id="3.60.10.10">
    <property type="entry name" value="Endonuclease/exonuclease/phosphatase"/>
    <property type="match status" value="1"/>
</dbReference>
<evidence type="ECO:0000313" key="8">
    <source>
        <dbReference type="EMBL" id="KAL3690753.1"/>
    </source>
</evidence>
<sequence>MTEKVQEKKTEEADPARSNEDDGFKQVKPSRPRSGSKKELIKESQKQSMVNRFSVLDEGNTIGPGAPGEEVRTSGRPRVGEEPNQPLQPEKTRQDLKRKEVVASKETESENGTGKIHTEDLDLDMKKSGDDNEEGSYGRLNPVNHKDEGSLKATVQEEDEMSQASSIGDRSKAKTELQRAVEAEEGKEVSFDGRKSQFLSQTQWGRAPKKRGKGKKKSKENIGYQMEYGQVNLDEVEANLGVRLKQAGKRRALESLEWNGCRLSTTLNDKWSQEDENKRLRKKKDESLCQMMSWNVRGIGKPRKARIVKSWITKNMKEASVLALQELKVLNWSSLKWLKDVRSQGTVVLDLDKPIGKKGGTVLILHKDWIVESSGVSGRGRFAWGKVRQGENLIGFLSIHAPNKRSDRVRFWRELQDIIGGENWFILGDYNQVEMQEDSRGKSAVLAGHEARVWRQMTLEEGQVDGFFCAASIEGSRFTRFASRRGRYDFARLDRIYMTGGAQWLDHVKELKHFGVSVYF</sequence>
<keyword evidence="5" id="KW-0460">Magnesium</keyword>
<dbReference type="SUPFAM" id="SSF56219">
    <property type="entry name" value="DNase I-like"/>
    <property type="match status" value="1"/>
</dbReference>
<dbReference type="InterPro" id="IPR004808">
    <property type="entry name" value="AP_endonuc_1"/>
</dbReference>
<comment type="caution">
    <text evidence="8">The sequence shown here is derived from an EMBL/GenBank/DDBJ whole genome shotgun (WGS) entry which is preliminary data.</text>
</comment>
<feature type="compositionally biased region" description="Basic and acidic residues" evidence="6">
    <location>
        <begin position="36"/>
        <end position="45"/>
    </location>
</feature>
<dbReference type="PANTHER" id="PTHR22748:SF4">
    <property type="entry name" value="DNA-(APURINIC OR APYRIMIDINIC SITE) ENDONUCLEASE 2"/>
    <property type="match status" value="1"/>
</dbReference>
<feature type="region of interest" description="Disordered" evidence="6">
    <location>
        <begin position="1"/>
        <end position="220"/>
    </location>
</feature>
<feature type="compositionally biased region" description="Basic and acidic residues" evidence="6">
    <location>
        <begin position="90"/>
        <end position="108"/>
    </location>
</feature>
<gene>
    <name evidence="8" type="ORF">R1sor_004404</name>
</gene>
<keyword evidence="9" id="KW-1185">Reference proteome</keyword>
<dbReference type="InterPro" id="IPR005135">
    <property type="entry name" value="Endo/exonuclease/phosphatase"/>
</dbReference>
<evidence type="ECO:0000256" key="3">
    <source>
        <dbReference type="ARBA" id="ARBA00022723"/>
    </source>
</evidence>
<feature type="domain" description="Endonuclease/exonuclease/phosphatase" evidence="7">
    <location>
        <begin position="292"/>
        <end position="508"/>
    </location>
</feature>
<proteinExistence type="inferred from homology"/>
<evidence type="ECO:0000256" key="1">
    <source>
        <dbReference type="ARBA" id="ARBA00001946"/>
    </source>
</evidence>
<dbReference type="EMBL" id="JBJQOH010000003">
    <property type="protein sequence ID" value="KAL3690753.1"/>
    <property type="molecule type" value="Genomic_DNA"/>
</dbReference>
<evidence type="ECO:0000256" key="2">
    <source>
        <dbReference type="ARBA" id="ARBA00007092"/>
    </source>
</evidence>
<dbReference type="InterPro" id="IPR036691">
    <property type="entry name" value="Endo/exonu/phosph_ase_sf"/>
</dbReference>
<evidence type="ECO:0000256" key="4">
    <source>
        <dbReference type="ARBA" id="ARBA00022801"/>
    </source>
</evidence>
<keyword evidence="4" id="KW-0378">Hydrolase</keyword>
<feature type="compositionally biased region" description="Basic and acidic residues" evidence="6">
    <location>
        <begin position="1"/>
        <end position="25"/>
    </location>
</feature>
<dbReference type="GO" id="GO:0016787">
    <property type="term" value="F:hydrolase activity"/>
    <property type="evidence" value="ECO:0007669"/>
    <property type="project" value="UniProtKB-KW"/>
</dbReference>
<evidence type="ECO:0000313" key="9">
    <source>
        <dbReference type="Proteomes" id="UP001633002"/>
    </source>
</evidence>
<dbReference type="Pfam" id="PF03372">
    <property type="entry name" value="Exo_endo_phos"/>
    <property type="match status" value="1"/>
</dbReference>
<dbReference type="Proteomes" id="UP001633002">
    <property type="component" value="Unassembled WGS sequence"/>
</dbReference>
<comment type="similarity">
    <text evidence="2">Belongs to the DNA repair enzymes AP/ExoA family.</text>
</comment>
<reference evidence="8 9" key="1">
    <citation type="submission" date="2024-09" db="EMBL/GenBank/DDBJ databases">
        <title>Chromosome-scale assembly of Riccia sorocarpa.</title>
        <authorList>
            <person name="Paukszto L."/>
        </authorList>
    </citation>
    <scope>NUCLEOTIDE SEQUENCE [LARGE SCALE GENOMIC DNA]</scope>
    <source>
        <strain evidence="8">LP-2024</strain>
        <tissue evidence="8">Aerial parts of the thallus</tissue>
    </source>
</reference>